<feature type="region of interest" description="Disordered" evidence="1">
    <location>
        <begin position="25"/>
        <end position="52"/>
    </location>
</feature>
<protein>
    <submittedName>
        <fullName evidence="2">Uncharacterized protein</fullName>
    </submittedName>
</protein>
<reference evidence="2 3" key="1">
    <citation type="submission" date="2019-02" db="EMBL/GenBank/DDBJ databases">
        <title>Deep-cultivation of Planctomycetes and their phenomic and genomic characterization uncovers novel biology.</title>
        <authorList>
            <person name="Wiegand S."/>
            <person name="Jogler M."/>
            <person name="Boedeker C."/>
            <person name="Pinto D."/>
            <person name="Vollmers J."/>
            <person name="Rivas-Marin E."/>
            <person name="Kohn T."/>
            <person name="Peeters S.H."/>
            <person name="Heuer A."/>
            <person name="Rast P."/>
            <person name="Oberbeckmann S."/>
            <person name="Bunk B."/>
            <person name="Jeske O."/>
            <person name="Meyerdierks A."/>
            <person name="Storesund J.E."/>
            <person name="Kallscheuer N."/>
            <person name="Luecker S."/>
            <person name="Lage O.M."/>
            <person name="Pohl T."/>
            <person name="Merkel B.J."/>
            <person name="Hornburger P."/>
            <person name="Mueller R.-W."/>
            <person name="Bruemmer F."/>
            <person name="Labrenz M."/>
            <person name="Spormann A.M."/>
            <person name="Op den Camp H."/>
            <person name="Overmann J."/>
            <person name="Amann R."/>
            <person name="Jetten M.S.M."/>
            <person name="Mascher T."/>
            <person name="Medema M.H."/>
            <person name="Devos D.P."/>
            <person name="Kaster A.-K."/>
            <person name="Ovreas L."/>
            <person name="Rohde M."/>
            <person name="Galperin M.Y."/>
            <person name="Jogler C."/>
        </authorList>
    </citation>
    <scope>NUCLEOTIDE SEQUENCE [LARGE SCALE GENOMIC DNA]</scope>
    <source>
        <strain evidence="2 3">TBK1r</strain>
    </source>
</reference>
<proteinExistence type="predicted"/>
<sequence length="239" mass="26327">MHIAQQESPDPFDGVLGDARRAGRVHAGGVSRRLGDSLRCSSPGRATQSKPRPRFVAHCVGTRCDPVRGRGENWARFPEVTPRSPPANRCDPLGIKTLATFEAWKRGLASLMHIAQQKSPDPFDNRRVATRCTTRWRGDGRRAGDLCSEWSGLGDARRAGRVHAGGVSRRLGDSLRCSSPGRATQSKPRPRLVAHCVGTRCDPVRGRGENWACFPEVTLRLRFDHIFLFASGCVELARL</sequence>
<dbReference type="EMBL" id="CP036432">
    <property type="protein sequence ID" value="QDV82657.1"/>
    <property type="molecule type" value="Genomic_DNA"/>
</dbReference>
<gene>
    <name evidence="2" type="ORF">TBK1r_15890</name>
</gene>
<name>A0ABX5XL01_9BACT</name>
<evidence type="ECO:0000313" key="3">
    <source>
        <dbReference type="Proteomes" id="UP000318081"/>
    </source>
</evidence>
<keyword evidence="3" id="KW-1185">Reference proteome</keyword>
<feature type="region of interest" description="Disordered" evidence="1">
    <location>
        <begin position="170"/>
        <end position="189"/>
    </location>
</feature>
<accession>A0ABX5XL01</accession>
<evidence type="ECO:0000256" key="1">
    <source>
        <dbReference type="SAM" id="MobiDB-lite"/>
    </source>
</evidence>
<evidence type="ECO:0000313" key="2">
    <source>
        <dbReference type="EMBL" id="QDV82657.1"/>
    </source>
</evidence>
<dbReference type="Proteomes" id="UP000318081">
    <property type="component" value="Chromosome"/>
</dbReference>
<organism evidence="2 3">
    <name type="scientific">Stieleria magnilauensis</name>
    <dbReference type="NCBI Taxonomy" id="2527963"/>
    <lineage>
        <taxon>Bacteria</taxon>
        <taxon>Pseudomonadati</taxon>
        <taxon>Planctomycetota</taxon>
        <taxon>Planctomycetia</taxon>
        <taxon>Pirellulales</taxon>
        <taxon>Pirellulaceae</taxon>
        <taxon>Stieleria</taxon>
    </lineage>
</organism>